<accession>A0A6M3T083</accession>
<evidence type="ECO:0000313" key="2">
    <source>
        <dbReference type="EMBL" id="QJD50788.1"/>
    </source>
</evidence>
<name>A0A6M3T083_9CAUD</name>
<dbReference type="KEGG" id="vg:65125541"/>
<dbReference type="EMBL" id="MT310865">
    <property type="protein sequence ID" value="QJD50788.1"/>
    <property type="molecule type" value="Genomic_DNA"/>
</dbReference>
<evidence type="ECO:0000256" key="1">
    <source>
        <dbReference type="SAM" id="MobiDB-lite"/>
    </source>
</evidence>
<gene>
    <name evidence="2" type="primary">39</name>
    <name evidence="2" type="ORF">SEA_BMOC_39</name>
</gene>
<evidence type="ECO:0000313" key="3">
    <source>
        <dbReference type="Proteomes" id="UP000502409"/>
    </source>
</evidence>
<organism evidence="2 3">
    <name type="scientific">Streptomyces phage Bmoc</name>
    <dbReference type="NCBI Taxonomy" id="2725629"/>
    <lineage>
        <taxon>Viruses</taxon>
        <taxon>Duplodnaviria</taxon>
        <taxon>Heunggongvirae</taxon>
        <taxon>Uroviricota</taxon>
        <taxon>Caudoviricetes</taxon>
        <taxon>Stanwilliamsviridae</taxon>
        <taxon>Boydwoodruffvirinae</taxon>
        <taxon>Samistivirus</taxon>
        <taxon>Samistivirus bmoc</taxon>
    </lineage>
</organism>
<dbReference type="GeneID" id="65125541"/>
<reference evidence="2 3" key="1">
    <citation type="submission" date="2020-04" db="EMBL/GenBank/DDBJ databases">
        <authorList>
            <person name="Angtuaco S.E."/>
            <person name="Chung R.C."/>
            <person name="Hung A.H."/>
            <person name="Eghdamian A."/>
            <person name="Zhu L."/>
            <person name="Shaffer C.D."/>
            <person name="Weston-Hafer K.A."/>
            <person name="Garlena R.A."/>
            <person name="Russell D.A."/>
            <person name="Pope W.H."/>
            <person name="Jacobs-Sera D."/>
            <person name="Hatfull G.F."/>
        </authorList>
    </citation>
    <scope>NUCLEOTIDE SEQUENCE [LARGE SCALE GENOMIC DNA]</scope>
</reference>
<sequence length="104" mass="11413">MLYELCYDYISWLSYASTTVDLTHGVGCAILNGEQDVAATNIVGYSFEMPREELRPLGAFSFAQKSERQSKGSPRVLPSSAVTASDFDSGGCVRPAFSKRDYIN</sequence>
<feature type="region of interest" description="Disordered" evidence="1">
    <location>
        <begin position="66"/>
        <end position="88"/>
    </location>
</feature>
<dbReference type="RefSeq" id="YP_010107439.1">
    <property type="nucleotide sequence ID" value="NC_055842.1"/>
</dbReference>
<proteinExistence type="predicted"/>
<protein>
    <submittedName>
        <fullName evidence="2">Uncharacterized protein</fullName>
    </submittedName>
</protein>
<dbReference type="Proteomes" id="UP000502409">
    <property type="component" value="Genome"/>
</dbReference>
<keyword evidence="3" id="KW-1185">Reference proteome</keyword>